<dbReference type="PANTHER" id="PTHR38013:SF1">
    <property type="entry name" value="GLYCOPROTEIN_POLYSACCHARIDE METABOLISM"/>
    <property type="match status" value="1"/>
</dbReference>
<dbReference type="InterPro" id="IPR039366">
    <property type="entry name" value="Pilotin"/>
</dbReference>
<sequence length="297" mass="31952">MSSHTSAVQLRGMLRSFWRGLAACALISSGAQFCNSAWAGTLEGTATYRERIALPPDAVFEVELQDVSRADTPAVVLGRSKLDPAGQPPFHFEIVYDDDALRSGHRYTARASVKQQGRLLFTTDQIYPVLEGRNAPLSMLLVFIHGGPEQGSMGEGIGVLPGSNEGELPRAGESCGSSLAESPLRGTYWKLVRLEGNPVAAAEKQREAHLVFATDALRVAGSAGCNRVAGGFELEGDGLRFSQMATTMMSCPDGMDQERRLLEALERVEHYRIRGSRLELLDGTGAVIAGFDAVALK</sequence>
<reference evidence="2" key="1">
    <citation type="submission" date="2018-07" db="EMBL/GenBank/DDBJ databases">
        <authorList>
            <consortium name="Genoscope - CEA"/>
            <person name="William W."/>
        </authorList>
    </citation>
    <scope>NUCLEOTIDE SEQUENCE</scope>
    <source>
        <strain evidence="2">IK1</strain>
    </source>
</reference>
<dbReference type="PANTHER" id="PTHR38013">
    <property type="entry name" value="GLYCOPROTEIN/POLYSACCHARIDE METABOLISM"/>
    <property type="match status" value="1"/>
</dbReference>
<proteinExistence type="predicted"/>
<dbReference type="AlphaFoldDB" id="A0A653A9T3"/>
<dbReference type="Pfam" id="PF09619">
    <property type="entry name" value="YscW"/>
    <property type="match status" value="1"/>
</dbReference>
<dbReference type="InterPro" id="IPR053196">
    <property type="entry name" value="Lipoprotein_YbaY-like"/>
</dbReference>
<dbReference type="Pfam" id="PF03724">
    <property type="entry name" value="META"/>
    <property type="match status" value="1"/>
</dbReference>
<feature type="domain" description="DUF306" evidence="1">
    <location>
        <begin position="182"/>
        <end position="289"/>
    </location>
</feature>
<gene>
    <name evidence="2" type="ORF">TRIP_B330518</name>
</gene>
<dbReference type="EMBL" id="UPXX01000027">
    <property type="protein sequence ID" value="VBB44412.1"/>
    <property type="molecule type" value="Genomic_DNA"/>
</dbReference>
<dbReference type="InterPro" id="IPR005184">
    <property type="entry name" value="DUF306_Meta_HslJ"/>
</dbReference>
<name>A0A653A9T3_UNCDX</name>
<evidence type="ECO:0000313" key="2">
    <source>
        <dbReference type="EMBL" id="VBB44412.1"/>
    </source>
</evidence>
<dbReference type="InterPro" id="IPR038670">
    <property type="entry name" value="HslJ-like_sf"/>
</dbReference>
<protein>
    <submittedName>
        <fullName evidence="2">Lipo protein</fullName>
    </submittedName>
</protein>
<organism evidence="2">
    <name type="scientific">Uncultured Desulfatiglans sp</name>
    <dbReference type="NCBI Taxonomy" id="1748965"/>
    <lineage>
        <taxon>Bacteria</taxon>
        <taxon>Pseudomonadati</taxon>
        <taxon>Thermodesulfobacteriota</taxon>
        <taxon>Desulfobacteria</taxon>
        <taxon>Desulfatiglandales</taxon>
        <taxon>Desulfatiglandaceae</taxon>
        <taxon>Desulfatiglans</taxon>
        <taxon>environmental samples</taxon>
    </lineage>
</organism>
<dbReference type="Gene3D" id="2.40.128.270">
    <property type="match status" value="1"/>
</dbReference>
<accession>A0A653A9T3</accession>
<evidence type="ECO:0000259" key="1">
    <source>
        <dbReference type="Pfam" id="PF03724"/>
    </source>
</evidence>